<dbReference type="Proteomes" id="UP000318065">
    <property type="component" value="Chromosome"/>
</dbReference>
<keyword evidence="3" id="KW-1185">Reference proteome</keyword>
<accession>A0A510HGD3</accession>
<gene>
    <name evidence="2" type="ORF">RxyAA322_08580</name>
</gene>
<organism evidence="2 3">
    <name type="scientific">Rubrobacter xylanophilus</name>
    <dbReference type="NCBI Taxonomy" id="49319"/>
    <lineage>
        <taxon>Bacteria</taxon>
        <taxon>Bacillati</taxon>
        <taxon>Actinomycetota</taxon>
        <taxon>Rubrobacteria</taxon>
        <taxon>Rubrobacterales</taxon>
        <taxon>Rubrobacteraceae</taxon>
        <taxon>Rubrobacter</taxon>
    </lineage>
</organism>
<evidence type="ECO:0000313" key="2">
    <source>
        <dbReference type="EMBL" id="BBL79004.1"/>
    </source>
</evidence>
<evidence type="ECO:0000313" key="3">
    <source>
        <dbReference type="Proteomes" id="UP000318065"/>
    </source>
</evidence>
<evidence type="ECO:0000256" key="1">
    <source>
        <dbReference type="SAM" id="MobiDB-lite"/>
    </source>
</evidence>
<name>A0A510HGD3_9ACTN</name>
<sequence length="76" mass="8598">MGVVNPRAFEAFPRWRSRPPKRPPVIARLLSHAFGLCGLDQDPGSQRKKRTASRNPTRAVAIKARASVQRWPREVP</sequence>
<reference evidence="2" key="1">
    <citation type="journal article" date="2019" name="Microbiol. Resour. Announc.">
        <title>Complete Genome Sequence of Rubrobacter xylanophilus Strain AA3-22, Isolated from Arima Onsen in Japan.</title>
        <authorList>
            <person name="Tomariguchi N."/>
            <person name="Miyazaki K."/>
        </authorList>
    </citation>
    <scope>NUCLEOTIDE SEQUENCE [LARGE SCALE GENOMIC DNA]</scope>
    <source>
        <strain evidence="2">AA3-22</strain>
    </source>
</reference>
<proteinExistence type="predicted"/>
<dbReference type="AlphaFoldDB" id="A0A510HGD3"/>
<dbReference type="EMBL" id="AP019791">
    <property type="protein sequence ID" value="BBL79004.1"/>
    <property type="molecule type" value="Genomic_DNA"/>
</dbReference>
<protein>
    <submittedName>
        <fullName evidence="2">Uncharacterized protein</fullName>
    </submittedName>
</protein>
<feature type="region of interest" description="Disordered" evidence="1">
    <location>
        <begin position="39"/>
        <end position="58"/>
    </location>
</feature>